<evidence type="ECO:0000313" key="2">
    <source>
        <dbReference type="EMBL" id="AIE87225.1"/>
    </source>
</evidence>
<feature type="transmembrane region" description="Helical" evidence="1">
    <location>
        <begin position="319"/>
        <end position="341"/>
    </location>
</feature>
<feature type="transmembrane region" description="Helical" evidence="1">
    <location>
        <begin position="353"/>
        <end position="376"/>
    </location>
</feature>
<feature type="transmembrane region" description="Helical" evidence="1">
    <location>
        <begin position="383"/>
        <end position="401"/>
    </location>
</feature>
<feature type="transmembrane region" description="Helical" evidence="1">
    <location>
        <begin position="33"/>
        <end position="51"/>
    </location>
</feature>
<keyword evidence="1" id="KW-1133">Transmembrane helix</keyword>
<dbReference type="Pfam" id="PF13687">
    <property type="entry name" value="DUF4153"/>
    <property type="match status" value="1"/>
</dbReference>
<protein>
    <submittedName>
        <fullName evidence="2">Uncharacterized protein</fullName>
    </submittedName>
</protein>
<dbReference type="KEGG" id="fgi:OP10G_3857"/>
<keyword evidence="1" id="KW-0812">Transmembrane</keyword>
<keyword evidence="1" id="KW-0472">Membrane</keyword>
<evidence type="ECO:0000256" key="1">
    <source>
        <dbReference type="SAM" id="Phobius"/>
    </source>
</evidence>
<dbReference type="STRING" id="661478.OP10G_3857"/>
<gene>
    <name evidence="2" type="ORF">OP10G_3857</name>
</gene>
<dbReference type="Proteomes" id="UP000027982">
    <property type="component" value="Chromosome"/>
</dbReference>
<evidence type="ECO:0000313" key="3">
    <source>
        <dbReference type="Proteomes" id="UP000027982"/>
    </source>
</evidence>
<name>A0A068NWS3_FIMGI</name>
<feature type="transmembrane region" description="Helical" evidence="1">
    <location>
        <begin position="287"/>
        <end position="307"/>
    </location>
</feature>
<feature type="transmembrane region" description="Helical" evidence="1">
    <location>
        <begin position="237"/>
        <end position="258"/>
    </location>
</feature>
<proteinExistence type="predicted"/>
<feature type="transmembrane region" description="Helical" evidence="1">
    <location>
        <begin position="156"/>
        <end position="177"/>
    </location>
</feature>
<dbReference type="AlphaFoldDB" id="A0A068NWS3"/>
<dbReference type="InterPro" id="IPR025291">
    <property type="entry name" value="DUF4153"/>
</dbReference>
<keyword evidence="3" id="KW-1185">Reference proteome</keyword>
<reference evidence="2 3" key="1">
    <citation type="journal article" date="2014" name="PLoS ONE">
        <title>The first complete genome sequence of the class fimbriimonadia in the phylum armatimonadetes.</title>
        <authorList>
            <person name="Hu Z.Y."/>
            <person name="Wang Y.Z."/>
            <person name="Im W.T."/>
            <person name="Wang S.Y."/>
            <person name="Zhao G.P."/>
            <person name="Zheng H.J."/>
            <person name="Quan Z.X."/>
        </authorList>
    </citation>
    <scope>NUCLEOTIDE SEQUENCE [LARGE SCALE GENOMIC DNA]</scope>
    <source>
        <strain evidence="2">Gsoil 348</strain>
    </source>
</reference>
<feature type="transmembrane region" description="Helical" evidence="1">
    <location>
        <begin position="63"/>
        <end position="79"/>
    </location>
</feature>
<accession>A0A068NWS3</accession>
<organism evidence="2 3">
    <name type="scientific">Fimbriimonas ginsengisoli Gsoil 348</name>
    <dbReference type="NCBI Taxonomy" id="661478"/>
    <lineage>
        <taxon>Bacteria</taxon>
        <taxon>Bacillati</taxon>
        <taxon>Armatimonadota</taxon>
        <taxon>Fimbriimonadia</taxon>
        <taxon>Fimbriimonadales</taxon>
        <taxon>Fimbriimonadaceae</taxon>
        <taxon>Fimbriimonas</taxon>
    </lineage>
</organism>
<dbReference type="EMBL" id="CP007139">
    <property type="protein sequence ID" value="AIE87225.1"/>
    <property type="molecule type" value="Genomic_DNA"/>
</dbReference>
<sequence>MDDAKRLGLAIRVFAGAVSLGIAGDLLLRNSAFGVGFSIFALLVAAVSALLYRSRVLEISRGVRFLTIPTLGFCTLFFWRDAPELKLLNGVSVVLLVGLIAHRARNGSVRTGSVMDYPFRLIESWAGFVAGAVQVGKLEGRWGELTKGRSSKTIAAILRGLLLAVPLLIIFGGLFISADAGFEKMVTHLFQFSPEEAGVNFFVTVTCAWLAGGFLYQLFLGVDRPPSITGDPKPAPFGIVEIGTALALLNLLFAAFIATQFRHLFGGSEVIRNTANLGFGTYARRGFFELSAVALLVLPVLLGSHAMMRREGPKSERTYNVLASVLVALVFLVIHSAFLRMRIYVEAYGVSQLRIYVVASIAWIGAVFVWFATTVLRGRTDRFAFGALALLLATVFGLNVVNPDGLVARINTSRPNGAVDVSYLGSLSNDAVPELIKAKSKLPPDAQAKLMEFLGLQETENSGRDPRSFTLSSMFANAALTANHIPKVAPKPAEDEHY</sequence>
<feature type="transmembrane region" description="Helical" evidence="1">
    <location>
        <begin position="197"/>
        <end position="216"/>
    </location>
</feature>
<dbReference type="eggNOG" id="COG2205">
    <property type="taxonomic scope" value="Bacteria"/>
</dbReference>
<dbReference type="HOGENOM" id="CLU_025121_1_1_0"/>